<dbReference type="GO" id="GO:0009401">
    <property type="term" value="P:phosphoenolpyruvate-dependent sugar phosphotransferase system"/>
    <property type="evidence" value="ECO:0007669"/>
    <property type="project" value="UniProtKB-KW"/>
</dbReference>
<feature type="binding site" evidence="19">
    <location>
        <position position="337"/>
    </location>
    <ligand>
        <name>phosphoenolpyruvate</name>
        <dbReference type="ChEBI" id="CHEBI:58702"/>
    </ligand>
</feature>
<evidence type="ECO:0000256" key="16">
    <source>
        <dbReference type="ARBA" id="ARBA00033235"/>
    </source>
</evidence>
<keyword evidence="9 17" id="KW-0963">Cytoplasm</keyword>
<keyword evidence="24" id="KW-0670">Pyruvate</keyword>
<comment type="similarity">
    <text evidence="5 17">Belongs to the PEP-utilizing enzyme family.</text>
</comment>
<dbReference type="PROSITE" id="PS00742">
    <property type="entry name" value="PEP_ENZYMES_2"/>
    <property type="match status" value="1"/>
</dbReference>
<dbReference type="FunCoup" id="A0A395JHN4">
    <property type="interactions" value="369"/>
</dbReference>
<evidence type="ECO:0000256" key="11">
    <source>
        <dbReference type="ARBA" id="ARBA00022679"/>
    </source>
</evidence>
<evidence type="ECO:0000256" key="13">
    <source>
        <dbReference type="ARBA" id="ARBA00022723"/>
    </source>
</evidence>
<dbReference type="Gene3D" id="1.10.274.10">
    <property type="entry name" value="PtsI, HPr-binding domain"/>
    <property type="match status" value="1"/>
</dbReference>
<evidence type="ECO:0000256" key="1">
    <source>
        <dbReference type="ARBA" id="ARBA00000683"/>
    </source>
</evidence>
<feature type="domain" description="PEP-utilising enzyme C-terminal" evidence="22">
    <location>
        <begin position="258"/>
        <end position="546"/>
    </location>
</feature>
<proteinExistence type="inferred from homology"/>
<dbReference type="Pfam" id="PF02896">
    <property type="entry name" value="PEP-utilizers_C"/>
    <property type="match status" value="1"/>
</dbReference>
<evidence type="ECO:0000256" key="18">
    <source>
        <dbReference type="PIRSR" id="PIRSR000732-1"/>
    </source>
</evidence>
<comment type="cofactor">
    <cofactor evidence="2 17 20">
        <name>Mg(2+)</name>
        <dbReference type="ChEBI" id="CHEBI:18420"/>
    </cofactor>
</comment>
<dbReference type="SUPFAM" id="SSF52009">
    <property type="entry name" value="Phosphohistidine domain"/>
    <property type="match status" value="1"/>
</dbReference>
<feature type="binding site" evidence="19">
    <location>
        <begin position="460"/>
        <end position="461"/>
    </location>
    <ligand>
        <name>phosphoenolpyruvate</name>
        <dbReference type="ChEBI" id="CHEBI:58702"/>
    </ligand>
</feature>
<feature type="domain" description="Phosphotransferase system enzyme I N-terminal" evidence="23">
    <location>
        <begin position="6"/>
        <end position="128"/>
    </location>
</feature>
<dbReference type="Gene3D" id="3.50.30.10">
    <property type="entry name" value="Phosphohistidine domain"/>
    <property type="match status" value="1"/>
</dbReference>
<evidence type="ECO:0000256" key="2">
    <source>
        <dbReference type="ARBA" id="ARBA00001946"/>
    </source>
</evidence>
<evidence type="ECO:0000256" key="8">
    <source>
        <dbReference type="ARBA" id="ARBA00022448"/>
    </source>
</evidence>
<dbReference type="PIRSF" id="PIRSF000732">
    <property type="entry name" value="PTS_enzyme_I"/>
    <property type="match status" value="1"/>
</dbReference>
<comment type="subcellular location">
    <subcellularLocation>
        <location evidence="4 17">Cytoplasm</location>
    </subcellularLocation>
</comment>
<feature type="domain" description="PEP-utilising enzyme mobile" evidence="21">
    <location>
        <begin position="161"/>
        <end position="231"/>
    </location>
</feature>
<dbReference type="PANTHER" id="PTHR46244:SF3">
    <property type="entry name" value="PHOSPHOENOLPYRUVATE-PROTEIN PHOSPHOTRANSFERASE"/>
    <property type="match status" value="1"/>
</dbReference>
<dbReference type="InterPro" id="IPR040442">
    <property type="entry name" value="Pyrv_kinase-like_dom_sf"/>
</dbReference>
<evidence type="ECO:0000256" key="14">
    <source>
        <dbReference type="ARBA" id="ARBA00022777"/>
    </source>
</evidence>
<dbReference type="EMBL" id="QNRT01000003">
    <property type="protein sequence ID" value="RBP49647.1"/>
    <property type="molecule type" value="Genomic_DNA"/>
</dbReference>
<keyword evidence="12 17" id="KW-0598">Phosphotransferase system</keyword>
<keyword evidence="8 17" id="KW-0813">Transport</keyword>
<evidence type="ECO:0000259" key="21">
    <source>
        <dbReference type="Pfam" id="PF00391"/>
    </source>
</evidence>
<dbReference type="RefSeq" id="WP_113954653.1">
    <property type="nucleotide sequence ID" value="NZ_QNRT01000003.1"/>
</dbReference>
<comment type="catalytic activity">
    <reaction evidence="1 17">
        <text>L-histidyl-[protein] + phosphoenolpyruvate = N(pros)-phospho-L-histidyl-[protein] + pyruvate</text>
        <dbReference type="Rhea" id="RHEA:23880"/>
        <dbReference type="Rhea" id="RHEA-COMP:9745"/>
        <dbReference type="Rhea" id="RHEA-COMP:9746"/>
        <dbReference type="ChEBI" id="CHEBI:15361"/>
        <dbReference type="ChEBI" id="CHEBI:29979"/>
        <dbReference type="ChEBI" id="CHEBI:58702"/>
        <dbReference type="ChEBI" id="CHEBI:64837"/>
        <dbReference type="EC" id="2.7.3.9"/>
    </reaction>
</comment>
<evidence type="ECO:0000256" key="6">
    <source>
        <dbReference type="ARBA" id="ARBA00012232"/>
    </source>
</evidence>
<dbReference type="InterPro" id="IPR006318">
    <property type="entry name" value="PTS_EI-like"/>
</dbReference>
<dbReference type="InterPro" id="IPR015813">
    <property type="entry name" value="Pyrv/PenolPyrv_kinase-like_dom"/>
</dbReference>
<evidence type="ECO:0000256" key="19">
    <source>
        <dbReference type="PIRSR" id="PIRSR000732-2"/>
    </source>
</evidence>
<dbReference type="SUPFAM" id="SSF51621">
    <property type="entry name" value="Phosphoenolpyruvate/pyruvate domain"/>
    <property type="match status" value="1"/>
</dbReference>
<feature type="active site" description="Proton donor" evidence="18">
    <location>
        <position position="508"/>
    </location>
</feature>
<evidence type="ECO:0000256" key="20">
    <source>
        <dbReference type="PIRSR" id="PIRSR000732-3"/>
    </source>
</evidence>
<dbReference type="InterPro" id="IPR000121">
    <property type="entry name" value="PEP_util_C"/>
</dbReference>
<keyword evidence="10 17" id="KW-0762">Sugar transport</keyword>
<dbReference type="OrthoDB" id="9765468at2"/>
<dbReference type="InterPro" id="IPR024692">
    <property type="entry name" value="PTS_EI"/>
</dbReference>
<dbReference type="InterPro" id="IPR050499">
    <property type="entry name" value="PEP-utilizing_PTS_enzyme"/>
</dbReference>
<dbReference type="PRINTS" id="PR01736">
    <property type="entry name" value="PHPHTRNFRASE"/>
</dbReference>
<accession>A0A395JHN4</accession>
<evidence type="ECO:0000256" key="10">
    <source>
        <dbReference type="ARBA" id="ARBA00022597"/>
    </source>
</evidence>
<dbReference type="Pfam" id="PF00391">
    <property type="entry name" value="PEP-utilizers"/>
    <property type="match status" value="1"/>
</dbReference>
<dbReference type="GO" id="GO:0016301">
    <property type="term" value="F:kinase activity"/>
    <property type="evidence" value="ECO:0007669"/>
    <property type="project" value="UniProtKB-KW"/>
</dbReference>
<evidence type="ECO:0000256" key="17">
    <source>
        <dbReference type="PIRNR" id="PIRNR000732"/>
    </source>
</evidence>
<dbReference type="GO" id="GO:0046872">
    <property type="term" value="F:metal ion binding"/>
    <property type="evidence" value="ECO:0007669"/>
    <property type="project" value="UniProtKB-KW"/>
</dbReference>
<evidence type="ECO:0000256" key="9">
    <source>
        <dbReference type="ARBA" id="ARBA00022490"/>
    </source>
</evidence>
<sequence>MLSLFGSGIGRGIAIGQAYVLKTADIEPTQINIEPNKVTQEVRRFRASVAAAEQQYKDLLKGLDKDAPKESAAFINAHMLMLRDPLLINESIKIIRQDLVNAEYALQQQSDNLINVFKQMEDPYLREKKSDVKHITDRLLRHLMGIVSHTLDEYNEEDLRGKIIVGKDLTPAETMYIRDRRIVAFVTDLGSQISHTAIVARGLKLPAVVGLHGSTKYINEDDLLIVDGLRGIILVNPSEQVLKEYRAKARRLRAREKELGNLIRRKTKTLDGERIHLLANIESAKELREVKRVNAEGVGLYRTEYLFMNRATAPTENEQFRDYKKIVTQIDRPVVIRTLDIGGDKQLAFNYPNKRSSESPLGLRAVRLCLNHVELFRPQLRAILRASAFGKLSILIPMVSNFDEINQVLTIIKQTKRELKSANIAFDPRVKIGGMIEVPAAAIMADIFAQKLDFLSIGTNDLIQYTLAIDRVDDAVNYLYDPTHPAVLQLIRTVIRAGEKANIPVSLCGEMAGNDRYTRLLLGLGLKNFSMDATYLLNVKEQVLSADTSKLRYLVGKVINADNTTEAREFLSKLNAV</sequence>
<dbReference type="Pfam" id="PF05524">
    <property type="entry name" value="PEP-utilisers_N"/>
    <property type="match status" value="1"/>
</dbReference>
<dbReference type="InterPro" id="IPR023151">
    <property type="entry name" value="PEP_util_CS"/>
</dbReference>
<dbReference type="PANTHER" id="PTHR46244">
    <property type="entry name" value="PHOSPHOENOLPYRUVATE-PROTEIN PHOSPHOTRANSFERASE"/>
    <property type="match status" value="1"/>
</dbReference>
<keyword evidence="25" id="KW-1185">Reference proteome</keyword>
<keyword evidence="13 17" id="KW-0479">Metal-binding</keyword>
<dbReference type="InterPro" id="IPR036637">
    <property type="entry name" value="Phosphohistidine_dom_sf"/>
</dbReference>
<evidence type="ECO:0000313" key="24">
    <source>
        <dbReference type="EMBL" id="RBP49647.1"/>
    </source>
</evidence>
<reference evidence="24 25" key="1">
    <citation type="submission" date="2018-06" db="EMBL/GenBank/DDBJ databases">
        <title>Genomic Encyclopedia of Type Strains, Phase IV (KMG-IV): sequencing the most valuable type-strain genomes for metagenomic binning, comparative biology and taxonomic classification.</title>
        <authorList>
            <person name="Goeker M."/>
        </authorList>
    </citation>
    <scope>NUCLEOTIDE SEQUENCE [LARGE SCALE GENOMIC DNA]</scope>
    <source>
        <strain evidence="24 25">DSM 24032</strain>
    </source>
</reference>
<evidence type="ECO:0000259" key="23">
    <source>
        <dbReference type="Pfam" id="PF05524"/>
    </source>
</evidence>
<dbReference type="SUPFAM" id="SSF47831">
    <property type="entry name" value="Enzyme I of the PEP:sugar phosphotransferase system HPr-binding (sub)domain"/>
    <property type="match status" value="1"/>
</dbReference>
<comment type="caution">
    <text evidence="24">The sequence shown here is derived from an EMBL/GenBank/DDBJ whole genome shotgun (WGS) entry which is preliminary data.</text>
</comment>
<keyword evidence="14 17" id="KW-0418">Kinase</keyword>
<feature type="active site" description="Tele-phosphohistidine intermediate" evidence="18">
    <location>
        <position position="195"/>
    </location>
</feature>
<dbReference type="GO" id="GO:0008965">
    <property type="term" value="F:phosphoenolpyruvate-protein phosphotransferase activity"/>
    <property type="evidence" value="ECO:0007669"/>
    <property type="project" value="UniProtKB-EC"/>
</dbReference>
<feature type="binding site" evidence="19">
    <location>
        <position position="302"/>
    </location>
    <ligand>
        <name>phosphoenolpyruvate</name>
        <dbReference type="ChEBI" id="CHEBI:58702"/>
    </ligand>
</feature>
<dbReference type="InterPro" id="IPR008279">
    <property type="entry name" value="PEP-util_enz_mobile_dom"/>
</dbReference>
<feature type="binding site" evidence="19">
    <location>
        <position position="471"/>
    </location>
    <ligand>
        <name>phosphoenolpyruvate</name>
        <dbReference type="ChEBI" id="CHEBI:58702"/>
    </ligand>
</feature>
<dbReference type="Gene3D" id="3.20.20.60">
    <property type="entry name" value="Phosphoenolpyruvate-binding domains"/>
    <property type="match status" value="1"/>
</dbReference>
<evidence type="ECO:0000256" key="4">
    <source>
        <dbReference type="ARBA" id="ARBA00004496"/>
    </source>
</evidence>
<name>A0A395JHN4_9GAMM</name>
<evidence type="ECO:0000256" key="7">
    <source>
        <dbReference type="ARBA" id="ARBA00016544"/>
    </source>
</evidence>
<dbReference type="NCBIfam" id="TIGR01417">
    <property type="entry name" value="PTS_I_fam"/>
    <property type="match status" value="1"/>
</dbReference>
<feature type="binding site" evidence="20">
    <location>
        <position position="437"/>
    </location>
    <ligand>
        <name>Mg(2+)</name>
        <dbReference type="ChEBI" id="CHEBI:18420"/>
    </ligand>
</feature>
<protein>
    <recommendedName>
        <fullName evidence="7 17">Phosphoenolpyruvate-protein phosphotransferase</fullName>
        <ecNumber evidence="6 17">2.7.3.9</ecNumber>
    </recommendedName>
    <alternativeName>
        <fullName evidence="16 17">Phosphotransferase system, enzyme I</fullName>
    </alternativeName>
</protein>
<evidence type="ECO:0000313" key="25">
    <source>
        <dbReference type="Proteomes" id="UP000253083"/>
    </source>
</evidence>
<keyword evidence="15 17" id="KW-0460">Magnesium</keyword>
<dbReference type="AlphaFoldDB" id="A0A395JHN4"/>
<dbReference type="InterPro" id="IPR008731">
    <property type="entry name" value="PTS_EIN"/>
</dbReference>
<keyword evidence="11 17" id="KW-0808">Transferase</keyword>
<dbReference type="InParanoid" id="A0A395JHN4"/>
<evidence type="ECO:0000256" key="12">
    <source>
        <dbReference type="ARBA" id="ARBA00022683"/>
    </source>
</evidence>
<feature type="binding site" evidence="20">
    <location>
        <position position="461"/>
    </location>
    <ligand>
        <name>Mg(2+)</name>
        <dbReference type="ChEBI" id="CHEBI:18420"/>
    </ligand>
</feature>
<evidence type="ECO:0000256" key="5">
    <source>
        <dbReference type="ARBA" id="ARBA00007837"/>
    </source>
</evidence>
<dbReference type="GO" id="GO:0005737">
    <property type="term" value="C:cytoplasm"/>
    <property type="evidence" value="ECO:0007669"/>
    <property type="project" value="UniProtKB-SubCell"/>
</dbReference>
<dbReference type="InterPro" id="IPR036618">
    <property type="entry name" value="PtsI_HPr-bd_sf"/>
</dbReference>
<evidence type="ECO:0000256" key="3">
    <source>
        <dbReference type="ARBA" id="ARBA00002728"/>
    </source>
</evidence>
<gene>
    <name evidence="24" type="ORF">DFR28_10372</name>
</gene>
<organism evidence="24 25">
    <name type="scientific">Arenicella xantha</name>
    <dbReference type="NCBI Taxonomy" id="644221"/>
    <lineage>
        <taxon>Bacteria</taxon>
        <taxon>Pseudomonadati</taxon>
        <taxon>Pseudomonadota</taxon>
        <taxon>Gammaproteobacteria</taxon>
        <taxon>Arenicellales</taxon>
        <taxon>Arenicellaceae</taxon>
        <taxon>Arenicella</taxon>
    </lineage>
</organism>
<evidence type="ECO:0000256" key="15">
    <source>
        <dbReference type="ARBA" id="ARBA00022842"/>
    </source>
</evidence>
<comment type="function">
    <text evidence="3 17">General (non sugar-specific) component of the phosphoenolpyruvate-dependent sugar phosphotransferase system (sugar PTS). This major carbohydrate active-transport system catalyzes the phosphorylation of incoming sugar substrates concomitantly with their translocation across the cell membrane. Enzyme I transfers the phosphoryl group from phosphoenolpyruvate (PEP) to the phosphoryl carrier protein (HPr).</text>
</comment>
<dbReference type="Proteomes" id="UP000253083">
    <property type="component" value="Unassembled WGS sequence"/>
</dbReference>
<dbReference type="EC" id="2.7.3.9" evidence="6 17"/>
<evidence type="ECO:0000259" key="22">
    <source>
        <dbReference type="Pfam" id="PF02896"/>
    </source>
</evidence>